<protein>
    <submittedName>
        <fullName evidence="1">Uncharacterized protein</fullName>
    </submittedName>
</protein>
<accession>A0ABR5IT63</accession>
<reference evidence="1 2" key="1">
    <citation type="submission" date="2015-07" db="EMBL/GenBank/DDBJ databases">
        <authorList>
            <person name="Ju K.-S."/>
            <person name="Doroghazi J.R."/>
            <person name="Metcalf W.W."/>
        </authorList>
    </citation>
    <scope>NUCLEOTIDE SEQUENCE [LARGE SCALE GENOMIC DNA]</scope>
    <source>
        <strain evidence="1 2">NRRL B-3589</strain>
    </source>
</reference>
<sequence length="85" mass="9420">MRAITLFIDFPDAPAAGSVGERYGEFFPRAADYFRAASYGRLDYRPTAYARWIRMSKPFAAYGIGRGTPFDPASGSGYHALSKEI</sequence>
<keyword evidence="2" id="KW-1185">Reference proteome</keyword>
<name>A0ABR5IT63_9ACTN</name>
<evidence type="ECO:0000313" key="2">
    <source>
        <dbReference type="Proteomes" id="UP000037020"/>
    </source>
</evidence>
<feature type="non-terminal residue" evidence="1">
    <location>
        <position position="85"/>
    </location>
</feature>
<evidence type="ECO:0000313" key="1">
    <source>
        <dbReference type="EMBL" id="KOG58836.1"/>
    </source>
</evidence>
<dbReference type="EMBL" id="LGUT01004162">
    <property type="protein sequence ID" value="KOG58836.1"/>
    <property type="molecule type" value="Genomic_DNA"/>
</dbReference>
<gene>
    <name evidence="1" type="ORF">ADK38_42740</name>
</gene>
<comment type="caution">
    <text evidence="1">The sequence shown here is derived from an EMBL/GenBank/DDBJ whole genome shotgun (WGS) entry which is preliminary data.</text>
</comment>
<organism evidence="1 2">
    <name type="scientific">Streptomyces varsoviensis</name>
    <dbReference type="NCBI Taxonomy" id="67373"/>
    <lineage>
        <taxon>Bacteria</taxon>
        <taxon>Bacillati</taxon>
        <taxon>Actinomycetota</taxon>
        <taxon>Actinomycetes</taxon>
        <taxon>Kitasatosporales</taxon>
        <taxon>Streptomycetaceae</taxon>
        <taxon>Streptomyces</taxon>
    </lineage>
</organism>
<dbReference type="Proteomes" id="UP000037020">
    <property type="component" value="Unassembled WGS sequence"/>
</dbReference>
<proteinExistence type="predicted"/>